<dbReference type="EMBL" id="DF196780">
    <property type="protein sequence ID" value="GAC75139.1"/>
    <property type="molecule type" value="Genomic_DNA"/>
</dbReference>
<sequence length="676" mass="73464">MTGSSGRTRKSSSSFNQVGIRDNGWGRRRSGPGPNGHSPGSAPGQWPEPMPSPEPTLSPQSASPCRSETSLASYEPLMIPYEERKLDYLLRKADDRIVASGAPLHHGWKHVHSDILNQLVTELQHVGPGAVCGIRAMHTSVACLIILIGCYVNGKMDKPEELTTVRSGVQDIVLGLCTVSRQEARVEAYQALTTLSSSDHSLVKRNCSELVQLLPINGPGDHDIIHEMLAKHMDLALSDCLQVMVDHYCAGPLKSLILDFLTSERGCDALATVIGDPAREVELAQRLAPILPTTSRDNLDKVIDILSSLQNIWLDPEGPPSNEQLARSMQAAEAALLWHLCLALMVQGGTYDYPAKPSTVLESVRIETIVEEAFVPQTSIIEGGLVHFKNLVTALQVDPSRAQTRPSASKAFIEDLEDAIKYFFCVLPAHSSAQAAEECLHHFSPAQKVAFFRSTANLAARVLAAERLCLVELGFSAESHAEEMLTVIARAFITHVPVPDADSKGTSNVPVVEGERTKARHAYLVLAAEALLAAAHQCELTLTLSSRAAAWLSRGVNGRLRALMDLAGDARRLPGEVHASAAMLLQLCQEYTTPRRTRQTYDHNALKPEWLMPPPPFPESNLAASTPAWKPIASKGRSSTDAGHKAPKREGSPVGLATTRRVRGRESPAEGRRSRR</sequence>
<feature type="compositionally biased region" description="Basic and acidic residues" evidence="1">
    <location>
        <begin position="664"/>
        <end position="676"/>
    </location>
</feature>
<organism evidence="2 3">
    <name type="scientific">Pseudozyma antarctica (strain T-34)</name>
    <name type="common">Yeast</name>
    <name type="synonym">Candida antarctica</name>
    <dbReference type="NCBI Taxonomy" id="1151754"/>
    <lineage>
        <taxon>Eukaryota</taxon>
        <taxon>Fungi</taxon>
        <taxon>Dikarya</taxon>
        <taxon>Basidiomycota</taxon>
        <taxon>Ustilaginomycotina</taxon>
        <taxon>Ustilaginomycetes</taxon>
        <taxon>Ustilaginales</taxon>
        <taxon>Ustilaginaceae</taxon>
        <taxon>Moesziomyces</taxon>
    </lineage>
</organism>
<name>M9LX91_PSEA3</name>
<dbReference type="OrthoDB" id="19224at2759"/>
<gene>
    <name evidence="2" type="ORF">PANT_14c00058</name>
</gene>
<feature type="compositionally biased region" description="Pro residues" evidence="1">
    <location>
        <begin position="46"/>
        <end position="56"/>
    </location>
</feature>
<evidence type="ECO:0000313" key="3">
    <source>
        <dbReference type="Proteomes" id="UP000011976"/>
    </source>
</evidence>
<feature type="compositionally biased region" description="Basic and acidic residues" evidence="1">
    <location>
        <begin position="642"/>
        <end position="651"/>
    </location>
</feature>
<dbReference type="STRING" id="1151754.M9LX91"/>
<dbReference type="AlphaFoldDB" id="M9LX91"/>
<feature type="compositionally biased region" description="Polar residues" evidence="1">
    <location>
        <begin position="57"/>
        <end position="69"/>
    </location>
</feature>
<feature type="compositionally biased region" description="Low complexity" evidence="1">
    <location>
        <begin position="1"/>
        <end position="14"/>
    </location>
</feature>
<accession>M9LX91</accession>
<protein>
    <submittedName>
        <fullName evidence="2">Uncharacterized protein</fullName>
    </submittedName>
</protein>
<proteinExistence type="predicted"/>
<feature type="compositionally biased region" description="Low complexity" evidence="1">
    <location>
        <begin position="31"/>
        <end position="44"/>
    </location>
</feature>
<evidence type="ECO:0000313" key="2">
    <source>
        <dbReference type="EMBL" id="GAC75139.1"/>
    </source>
</evidence>
<evidence type="ECO:0000256" key="1">
    <source>
        <dbReference type="SAM" id="MobiDB-lite"/>
    </source>
</evidence>
<feature type="region of interest" description="Disordered" evidence="1">
    <location>
        <begin position="606"/>
        <end position="676"/>
    </location>
</feature>
<dbReference type="Proteomes" id="UP000011976">
    <property type="component" value="Unassembled WGS sequence"/>
</dbReference>
<reference evidence="3" key="1">
    <citation type="journal article" date="2013" name="Genome Announc.">
        <title>Genome sequence of the basidiomycetous yeast Pseudozyma antarctica T-34, a producer of the glycolipid biosurfactants mannosylerythritol lipids.</title>
        <authorList>
            <person name="Morita T."/>
            <person name="Koike H."/>
            <person name="Koyama Y."/>
            <person name="Hagiwara H."/>
            <person name="Ito E."/>
            <person name="Fukuoka T."/>
            <person name="Imura T."/>
            <person name="Machida M."/>
            <person name="Kitamoto D."/>
        </authorList>
    </citation>
    <scope>NUCLEOTIDE SEQUENCE [LARGE SCALE GENOMIC DNA]</scope>
    <source>
        <strain evidence="3">T-34</strain>
    </source>
</reference>
<feature type="region of interest" description="Disordered" evidence="1">
    <location>
        <begin position="1"/>
        <end position="69"/>
    </location>
</feature>